<evidence type="ECO:0000313" key="4">
    <source>
        <dbReference type="EMBL" id="GLR48833.1"/>
    </source>
</evidence>
<evidence type="ECO:0000313" key="5">
    <source>
        <dbReference type="Proteomes" id="UP001156702"/>
    </source>
</evidence>
<sequence length="418" mass="45662">MANILFVHNFFPGQFGFLAEALVRSGDTVVALGGKTSEEFQGVTLVRWHNRRSTTPHILPPAVRAEADMIRATAALEAAIGLSKRGFSPDVIIGHPGWGETLYLKELWPRARLVLHAEFFYSASNGDLGFDPEFGPVSLAERCRAVSKSATLALAYTQADQLVAPTPFQAGTLPQVFRSRLAIVHEGVDLHAVRPTPDATVTIGERSFSRARPLVTFASRVLEPLRGCHTFFRSLPAILAAVPDADIVIAGQETGAGYGADPPAGETWKGHFWKEIENRVDPARIHFVGWLPNRTLNALMSVSAAHVYLTYPFVLSWSLLEAMACEALVIASDTPPLHDVIADGRNGILVDFTDPRQLADAVITALRQPERFSGLRRAARQTVLTHYDRERHCLPQWLDIIRSQAAGRPGVSTSDGSP</sequence>
<dbReference type="EMBL" id="BSOP01000001">
    <property type="protein sequence ID" value="GLR48833.1"/>
    <property type="molecule type" value="Genomic_DNA"/>
</dbReference>
<keyword evidence="5" id="KW-1185">Reference proteome</keyword>
<gene>
    <name evidence="4" type="ORF">GCM10007923_00370</name>
</gene>
<dbReference type="InterPro" id="IPR022623">
    <property type="entry name" value="Glyco_trans_4"/>
</dbReference>
<organism evidence="4 5">
    <name type="scientific">Shinella yambaruensis</name>
    <dbReference type="NCBI Taxonomy" id="415996"/>
    <lineage>
        <taxon>Bacteria</taxon>
        <taxon>Pseudomonadati</taxon>
        <taxon>Pseudomonadota</taxon>
        <taxon>Alphaproteobacteria</taxon>
        <taxon>Hyphomicrobiales</taxon>
        <taxon>Rhizobiaceae</taxon>
        <taxon>Shinella</taxon>
    </lineage>
</organism>
<evidence type="ECO:0000259" key="2">
    <source>
        <dbReference type="Pfam" id="PF00534"/>
    </source>
</evidence>
<evidence type="ECO:0000256" key="1">
    <source>
        <dbReference type="ARBA" id="ARBA00022679"/>
    </source>
</evidence>
<protein>
    <submittedName>
        <fullName evidence="4">Glycosyl transferase</fullName>
    </submittedName>
</protein>
<accession>A0ABQ5Z810</accession>
<proteinExistence type="predicted"/>
<dbReference type="PANTHER" id="PTHR46401">
    <property type="entry name" value="GLYCOSYLTRANSFERASE WBBK-RELATED"/>
    <property type="match status" value="1"/>
</dbReference>
<reference evidence="5" key="1">
    <citation type="journal article" date="2019" name="Int. J. Syst. Evol. Microbiol.">
        <title>The Global Catalogue of Microorganisms (GCM) 10K type strain sequencing project: providing services to taxonomists for standard genome sequencing and annotation.</title>
        <authorList>
            <consortium name="The Broad Institute Genomics Platform"/>
            <consortium name="The Broad Institute Genome Sequencing Center for Infectious Disease"/>
            <person name="Wu L."/>
            <person name="Ma J."/>
        </authorList>
    </citation>
    <scope>NUCLEOTIDE SEQUENCE [LARGE SCALE GENOMIC DNA]</scope>
    <source>
        <strain evidence="5">NBRC 102122</strain>
    </source>
</reference>
<keyword evidence="1 4" id="KW-0808">Transferase</keyword>
<dbReference type="Pfam" id="PF12000">
    <property type="entry name" value="Glyco_trans_4_3"/>
    <property type="match status" value="1"/>
</dbReference>
<dbReference type="InterPro" id="IPR001296">
    <property type="entry name" value="Glyco_trans_1"/>
</dbReference>
<feature type="domain" description="Glycosyl transferase family 4" evidence="3">
    <location>
        <begin position="26"/>
        <end position="192"/>
    </location>
</feature>
<dbReference type="GO" id="GO:0016740">
    <property type="term" value="F:transferase activity"/>
    <property type="evidence" value="ECO:0007669"/>
    <property type="project" value="UniProtKB-KW"/>
</dbReference>
<name>A0ABQ5Z810_9HYPH</name>
<dbReference type="RefSeq" id="WP_245081897.1">
    <property type="nucleotide sequence ID" value="NZ_BSOP01000001.1"/>
</dbReference>
<evidence type="ECO:0000259" key="3">
    <source>
        <dbReference type="Pfam" id="PF12000"/>
    </source>
</evidence>
<feature type="domain" description="Glycosyl transferase family 1" evidence="2">
    <location>
        <begin position="213"/>
        <end position="381"/>
    </location>
</feature>
<dbReference type="Proteomes" id="UP001156702">
    <property type="component" value="Unassembled WGS sequence"/>
</dbReference>
<dbReference type="PANTHER" id="PTHR46401:SF2">
    <property type="entry name" value="GLYCOSYLTRANSFERASE WBBK-RELATED"/>
    <property type="match status" value="1"/>
</dbReference>
<dbReference type="SUPFAM" id="SSF53756">
    <property type="entry name" value="UDP-Glycosyltransferase/glycogen phosphorylase"/>
    <property type="match status" value="1"/>
</dbReference>
<comment type="caution">
    <text evidence="4">The sequence shown here is derived from an EMBL/GenBank/DDBJ whole genome shotgun (WGS) entry which is preliminary data.</text>
</comment>
<dbReference type="Gene3D" id="3.40.50.2000">
    <property type="entry name" value="Glycogen Phosphorylase B"/>
    <property type="match status" value="2"/>
</dbReference>
<dbReference type="Pfam" id="PF00534">
    <property type="entry name" value="Glycos_transf_1"/>
    <property type="match status" value="1"/>
</dbReference>